<gene>
    <name evidence="1" type="ORF">K441DRAFT_33315</name>
</gene>
<protein>
    <submittedName>
        <fullName evidence="1">Uncharacterized protein</fullName>
    </submittedName>
</protein>
<organism evidence="1 2">
    <name type="scientific">Cenococcum geophilum 1.58</name>
    <dbReference type="NCBI Taxonomy" id="794803"/>
    <lineage>
        <taxon>Eukaryota</taxon>
        <taxon>Fungi</taxon>
        <taxon>Dikarya</taxon>
        <taxon>Ascomycota</taxon>
        <taxon>Pezizomycotina</taxon>
        <taxon>Dothideomycetes</taxon>
        <taxon>Pleosporomycetidae</taxon>
        <taxon>Gloniales</taxon>
        <taxon>Gloniaceae</taxon>
        <taxon>Cenococcum</taxon>
    </lineage>
</organism>
<dbReference type="EMBL" id="KV748287">
    <property type="protein sequence ID" value="OCK86729.1"/>
    <property type="molecule type" value="Genomic_DNA"/>
</dbReference>
<proteinExistence type="predicted"/>
<dbReference type="Proteomes" id="UP000250078">
    <property type="component" value="Unassembled WGS sequence"/>
</dbReference>
<name>A0ACC8EKW3_9PEZI</name>
<reference evidence="1 2" key="1">
    <citation type="journal article" date="2016" name="Nat. Commun.">
        <title>Ectomycorrhizal ecology is imprinted in the genome of the dominant symbiotic fungus Cenococcum geophilum.</title>
        <authorList>
            <consortium name="DOE Joint Genome Institute"/>
            <person name="Peter M."/>
            <person name="Kohler A."/>
            <person name="Ohm R.A."/>
            <person name="Kuo A."/>
            <person name="Krutzmann J."/>
            <person name="Morin E."/>
            <person name="Arend M."/>
            <person name="Barry K.W."/>
            <person name="Binder M."/>
            <person name="Choi C."/>
            <person name="Clum A."/>
            <person name="Copeland A."/>
            <person name="Grisel N."/>
            <person name="Haridas S."/>
            <person name="Kipfer T."/>
            <person name="LaButti K."/>
            <person name="Lindquist E."/>
            <person name="Lipzen A."/>
            <person name="Maire R."/>
            <person name="Meier B."/>
            <person name="Mihaltcheva S."/>
            <person name="Molinier V."/>
            <person name="Murat C."/>
            <person name="Poggeler S."/>
            <person name="Quandt C.A."/>
            <person name="Sperisen C."/>
            <person name="Tritt A."/>
            <person name="Tisserant E."/>
            <person name="Crous P.W."/>
            <person name="Henrissat B."/>
            <person name="Nehls U."/>
            <person name="Egli S."/>
            <person name="Spatafora J.W."/>
            <person name="Grigoriev I.V."/>
            <person name="Martin F.M."/>
        </authorList>
    </citation>
    <scope>NUCLEOTIDE SEQUENCE [LARGE SCALE GENOMIC DNA]</scope>
    <source>
        <strain evidence="1 2">1.58</strain>
    </source>
</reference>
<accession>A0ACC8EKW3</accession>
<evidence type="ECO:0000313" key="2">
    <source>
        <dbReference type="Proteomes" id="UP000250078"/>
    </source>
</evidence>
<keyword evidence="2" id="KW-1185">Reference proteome</keyword>
<sequence length="433" mass="46841">MVDVAISSQLQQWMFDKTIRPERSDSAATSPELCGSEALRISPTAVEPPQDLETTEAIFQDRYLSSEEDLSPMESDSGEGIIFEGGDDYLSAKRISFSGPELSKACDIAVVVSYVSAGRPKIVNLPLAIRERPSRSSSLVNLSESAKPLLHQPSRLSLSTSSSGPSSASGSRRPSTANNLFSQEPSTLRISTSPVSSPSTDTSSQRSTSSPSATSDFKRPYTARATSSLYSKSPRTSEYPTSANSPSSSFPPLLTPTTPNTSQTPSFLSSDPFANDSMSAASPTTKNAPHKRLRSISRTLSLAKIAVIPTYKKVETKKDTTRGGWGSPVSPYTPQTPIPAIVLPSPALSRGKRASQMMLRGADEREPPFELLSVPAELSDPIQRPRMVPRGADERAPTIELPPFPAKTVPDIKTRRLRKRKSLIDFERLSNLK</sequence>
<evidence type="ECO:0000313" key="1">
    <source>
        <dbReference type="EMBL" id="OCK86729.1"/>
    </source>
</evidence>